<dbReference type="InterPro" id="IPR004105">
    <property type="entry name" value="CheA-like_dim"/>
</dbReference>
<dbReference type="GO" id="GO:0005524">
    <property type="term" value="F:ATP binding"/>
    <property type="evidence" value="ECO:0007669"/>
    <property type="project" value="UniProtKB-KW"/>
</dbReference>
<feature type="domain" description="Histidine kinase" evidence="13">
    <location>
        <begin position="404"/>
        <end position="612"/>
    </location>
</feature>
<name>A0A495VPU4_9RHOO</name>
<dbReference type="SMART" id="SM00073">
    <property type="entry name" value="HPT"/>
    <property type="match status" value="1"/>
</dbReference>
<evidence type="ECO:0000256" key="8">
    <source>
        <dbReference type="ARBA" id="ARBA00022777"/>
    </source>
</evidence>
<feature type="domain" description="HPt" evidence="15">
    <location>
        <begin position="1"/>
        <end position="105"/>
    </location>
</feature>
<dbReference type="SUPFAM" id="SSF50341">
    <property type="entry name" value="CheW-like"/>
    <property type="match status" value="1"/>
</dbReference>
<dbReference type="InterPro" id="IPR003594">
    <property type="entry name" value="HATPase_dom"/>
</dbReference>
<dbReference type="CDD" id="cd16916">
    <property type="entry name" value="HATPase_CheA-like"/>
    <property type="match status" value="1"/>
</dbReference>
<organism evidence="16 17">
    <name type="scientific">Azonexus fungiphilus</name>
    <dbReference type="NCBI Taxonomy" id="146940"/>
    <lineage>
        <taxon>Bacteria</taxon>
        <taxon>Pseudomonadati</taxon>
        <taxon>Pseudomonadota</taxon>
        <taxon>Betaproteobacteria</taxon>
        <taxon>Rhodocyclales</taxon>
        <taxon>Azonexaceae</taxon>
        <taxon>Azonexus</taxon>
    </lineage>
</organism>
<evidence type="ECO:0000259" key="13">
    <source>
        <dbReference type="PROSITE" id="PS50109"/>
    </source>
</evidence>
<keyword evidence="9" id="KW-0067">ATP-binding</keyword>
<dbReference type="GO" id="GO:0000155">
    <property type="term" value="F:phosphorelay sensor kinase activity"/>
    <property type="evidence" value="ECO:0007669"/>
    <property type="project" value="InterPro"/>
</dbReference>
<evidence type="ECO:0000313" key="17">
    <source>
        <dbReference type="Proteomes" id="UP000270626"/>
    </source>
</evidence>
<keyword evidence="6" id="KW-0808">Transferase</keyword>
<evidence type="ECO:0000256" key="9">
    <source>
        <dbReference type="ARBA" id="ARBA00022840"/>
    </source>
</evidence>
<dbReference type="InterPro" id="IPR008207">
    <property type="entry name" value="Sig_transdc_His_kin_Hpt_dom"/>
</dbReference>
<evidence type="ECO:0000259" key="14">
    <source>
        <dbReference type="PROSITE" id="PS50851"/>
    </source>
</evidence>
<evidence type="ECO:0000256" key="12">
    <source>
        <dbReference type="PROSITE-ProRule" id="PRU00110"/>
    </source>
</evidence>
<accession>A0A495VPU4</accession>
<dbReference type="SMART" id="SM00260">
    <property type="entry name" value="CheW"/>
    <property type="match status" value="1"/>
</dbReference>
<dbReference type="EC" id="2.7.13.3" evidence="2"/>
<dbReference type="CDD" id="cd00088">
    <property type="entry name" value="HPT"/>
    <property type="match status" value="1"/>
</dbReference>
<keyword evidence="4" id="KW-0145">Chemotaxis</keyword>
<dbReference type="SMART" id="SM01231">
    <property type="entry name" value="H-kinase_dim"/>
    <property type="match status" value="1"/>
</dbReference>
<dbReference type="SUPFAM" id="SSF55874">
    <property type="entry name" value="ATPase domain of HSP90 chaperone/DNA topoisomerase II/histidine kinase"/>
    <property type="match status" value="1"/>
</dbReference>
<dbReference type="Gene3D" id="2.30.30.40">
    <property type="entry name" value="SH3 Domains"/>
    <property type="match status" value="1"/>
</dbReference>
<evidence type="ECO:0000313" key="16">
    <source>
        <dbReference type="EMBL" id="RKT50375.1"/>
    </source>
</evidence>
<comment type="catalytic activity">
    <reaction evidence="1">
        <text>ATP + protein L-histidine = ADP + protein N-phospho-L-histidine.</text>
        <dbReference type="EC" id="2.7.13.3"/>
    </reaction>
</comment>
<dbReference type="Gene3D" id="3.30.565.10">
    <property type="entry name" value="Histidine kinase-like ATPase, C-terminal domain"/>
    <property type="match status" value="1"/>
</dbReference>
<dbReference type="PANTHER" id="PTHR43395">
    <property type="entry name" value="SENSOR HISTIDINE KINASE CHEA"/>
    <property type="match status" value="1"/>
</dbReference>
<proteinExistence type="predicted"/>
<reference evidence="16 17" key="1">
    <citation type="submission" date="2018-10" db="EMBL/GenBank/DDBJ databases">
        <title>Genomic Encyclopedia of Type Strains, Phase IV (KMG-IV): sequencing the most valuable type-strain genomes for metagenomic binning, comparative biology and taxonomic classification.</title>
        <authorList>
            <person name="Goeker M."/>
        </authorList>
    </citation>
    <scope>NUCLEOTIDE SEQUENCE [LARGE SCALE GENOMIC DNA]</scope>
    <source>
        <strain evidence="16 17">DSM 23841</strain>
    </source>
</reference>
<evidence type="ECO:0000256" key="2">
    <source>
        <dbReference type="ARBA" id="ARBA00012438"/>
    </source>
</evidence>
<sequence>MSIDMSQFYQVFFEESEEHLATMESLLLGLDVDHPDLEQLNAIFRAAHSIKGSAGTFGFTDLAETTHILENLLDRIRKSELRLRADMVDAFLQAGDVLRGMLDAHQGRGAADPAAVAAVCERLRHLSDGDRGLPSAPVAVAAPVLAEQSGGAGQRWFAIDFVPAAAALGRGIDNLLDELRGFGTLEVVDRPLPDDPAGGRWHLRLLTDRAQESFVDQVDFVAEAGAWRIADEATEAGEAFGFFEDSPGAPAALASADDGDGAYGFFAPLAESAVAEEGDGFGFFAPLPTPAEAPATAGDEAYGFFEPLPATAAPVVEEGEGYGFFAPLPVPPAAEPLPARPVEVPVAIDKPAARVAKGAAAATDSSIRVSVEKVDQLINLVGELVITQAMLLQSAAQMLDAAPERLLNGLTQLERNTRDLQESVMSIRMMPISFVFSRFPRVVRDLSAKLGKQVELKTMGETTELDKSLIERIADPLTHLIRNSLDHGIEAPEKRVAAGKSPTGTITLKAYHQGGNIVIEVGDDGAGLPREKILQKARERGLPVSEQMSDQEVFNLIFEAGFSTAEQITDVSGRGVGMDVVRRNIQSMGGRVEIDSMYGIGTRMTVRLPLTLAILDGMSVAVGDQIYILPLSYVLESLQPMAGDIKTLTNQARVVQVRGEYLPVVVLHEMFGLKSAWNDFMQGIMVVLDADGARVALFVDALLGQHQVVIKSLEANYRKVPGISGATIMGDGHVALILDVSAIAGMARNHTQKAG</sequence>
<dbReference type="Gene3D" id="1.20.120.160">
    <property type="entry name" value="HPT domain"/>
    <property type="match status" value="1"/>
</dbReference>
<dbReference type="OrthoDB" id="9803176at2"/>
<dbReference type="Pfam" id="PF01627">
    <property type="entry name" value="Hpt"/>
    <property type="match status" value="1"/>
</dbReference>
<dbReference type="InterPro" id="IPR037006">
    <property type="entry name" value="CheA-like_homodim_sf"/>
</dbReference>
<dbReference type="Proteomes" id="UP000270626">
    <property type="component" value="Unassembled WGS sequence"/>
</dbReference>
<protein>
    <recommendedName>
        <fullName evidence="3">Chemotaxis protein CheA</fullName>
        <ecNumber evidence="2">2.7.13.3</ecNumber>
    </recommendedName>
</protein>
<dbReference type="PROSITE" id="PS50894">
    <property type="entry name" value="HPT"/>
    <property type="match status" value="1"/>
</dbReference>
<dbReference type="GO" id="GO:0006935">
    <property type="term" value="P:chemotaxis"/>
    <property type="evidence" value="ECO:0007669"/>
    <property type="project" value="UniProtKB-KW"/>
</dbReference>
<evidence type="ECO:0000256" key="6">
    <source>
        <dbReference type="ARBA" id="ARBA00022679"/>
    </source>
</evidence>
<dbReference type="Pfam" id="PF01584">
    <property type="entry name" value="CheW"/>
    <property type="match status" value="1"/>
</dbReference>
<dbReference type="SUPFAM" id="SSF47384">
    <property type="entry name" value="Homodimeric domain of signal transducing histidine kinase"/>
    <property type="match status" value="1"/>
</dbReference>
<feature type="modified residue" description="Phosphohistidine" evidence="12">
    <location>
        <position position="48"/>
    </location>
</feature>
<keyword evidence="8 16" id="KW-0418">Kinase</keyword>
<dbReference type="InterPro" id="IPR036061">
    <property type="entry name" value="CheW-like_dom_sf"/>
</dbReference>
<evidence type="ECO:0000256" key="3">
    <source>
        <dbReference type="ARBA" id="ARBA00021495"/>
    </source>
</evidence>
<dbReference type="PRINTS" id="PR00344">
    <property type="entry name" value="BCTRLSENSOR"/>
</dbReference>
<evidence type="ECO:0000256" key="4">
    <source>
        <dbReference type="ARBA" id="ARBA00022500"/>
    </source>
</evidence>
<dbReference type="RefSeq" id="WP_121459208.1">
    <property type="nucleotide sequence ID" value="NZ_RBXP01000018.1"/>
</dbReference>
<dbReference type="CDD" id="cd00731">
    <property type="entry name" value="CheA_reg"/>
    <property type="match status" value="1"/>
</dbReference>
<dbReference type="InterPro" id="IPR036641">
    <property type="entry name" value="HPT_dom_sf"/>
</dbReference>
<dbReference type="PROSITE" id="PS50109">
    <property type="entry name" value="HIS_KIN"/>
    <property type="match status" value="1"/>
</dbReference>
<dbReference type="InterPro" id="IPR036097">
    <property type="entry name" value="HisK_dim/P_sf"/>
</dbReference>
<keyword evidence="7" id="KW-0547">Nucleotide-binding</keyword>
<dbReference type="FunFam" id="3.30.565.10:FF:000016">
    <property type="entry name" value="Chemotaxis protein CheA, putative"/>
    <property type="match status" value="1"/>
</dbReference>
<evidence type="ECO:0000256" key="5">
    <source>
        <dbReference type="ARBA" id="ARBA00022553"/>
    </source>
</evidence>
<dbReference type="InterPro" id="IPR005467">
    <property type="entry name" value="His_kinase_dom"/>
</dbReference>
<dbReference type="PROSITE" id="PS50851">
    <property type="entry name" value="CHEW"/>
    <property type="match status" value="1"/>
</dbReference>
<keyword evidence="17" id="KW-1185">Reference proteome</keyword>
<comment type="caution">
    <text evidence="16">The sequence shown here is derived from an EMBL/GenBank/DDBJ whole genome shotgun (WGS) entry which is preliminary data.</text>
</comment>
<dbReference type="FunFam" id="2.30.30.40:FF:000048">
    <property type="entry name" value="Chemotaxis protein CheA, putative"/>
    <property type="match status" value="1"/>
</dbReference>
<evidence type="ECO:0000256" key="7">
    <source>
        <dbReference type="ARBA" id="ARBA00022741"/>
    </source>
</evidence>
<dbReference type="PANTHER" id="PTHR43395:SF10">
    <property type="entry name" value="CHEMOTAXIS PROTEIN CHEA"/>
    <property type="match status" value="1"/>
</dbReference>
<dbReference type="Pfam" id="PF02895">
    <property type="entry name" value="H-kinase_dim"/>
    <property type="match status" value="1"/>
</dbReference>
<dbReference type="InterPro" id="IPR002545">
    <property type="entry name" value="CheW-lke_dom"/>
</dbReference>
<evidence type="ECO:0000256" key="1">
    <source>
        <dbReference type="ARBA" id="ARBA00000085"/>
    </source>
</evidence>
<dbReference type="SMART" id="SM00387">
    <property type="entry name" value="HATPase_c"/>
    <property type="match status" value="1"/>
</dbReference>
<dbReference type="SUPFAM" id="SSF47226">
    <property type="entry name" value="Histidine-containing phosphotransfer domain, HPT domain"/>
    <property type="match status" value="1"/>
</dbReference>
<evidence type="ECO:0000259" key="15">
    <source>
        <dbReference type="PROSITE" id="PS50894"/>
    </source>
</evidence>
<dbReference type="InterPro" id="IPR036890">
    <property type="entry name" value="HATPase_C_sf"/>
</dbReference>
<dbReference type="EMBL" id="RBXP01000018">
    <property type="protein sequence ID" value="RKT50375.1"/>
    <property type="molecule type" value="Genomic_DNA"/>
</dbReference>
<dbReference type="Gene3D" id="1.10.287.560">
    <property type="entry name" value="Histidine kinase CheA-like, homodimeric domain"/>
    <property type="match status" value="1"/>
</dbReference>
<dbReference type="GO" id="GO:0005737">
    <property type="term" value="C:cytoplasm"/>
    <property type="evidence" value="ECO:0007669"/>
    <property type="project" value="InterPro"/>
</dbReference>
<dbReference type="AlphaFoldDB" id="A0A495VPU4"/>
<keyword evidence="5 12" id="KW-0597">Phosphoprotein</keyword>
<keyword evidence="10" id="KW-0902">Two-component regulatory system</keyword>
<dbReference type="InterPro" id="IPR004358">
    <property type="entry name" value="Sig_transdc_His_kin-like_C"/>
</dbReference>
<comment type="function">
    <text evidence="11">Involved in the transmission of sensory signals from the chemoreceptors to the flagellar motors. CheA is autophosphorylated; it can transfer its phosphate group to either CheB or CheY.</text>
</comment>
<evidence type="ECO:0000256" key="10">
    <source>
        <dbReference type="ARBA" id="ARBA00023012"/>
    </source>
</evidence>
<dbReference type="Pfam" id="PF02518">
    <property type="entry name" value="HATPase_c"/>
    <property type="match status" value="1"/>
</dbReference>
<evidence type="ECO:0000256" key="11">
    <source>
        <dbReference type="ARBA" id="ARBA00035100"/>
    </source>
</evidence>
<dbReference type="InterPro" id="IPR051315">
    <property type="entry name" value="Bact_Chemotaxis_CheA"/>
</dbReference>
<gene>
    <name evidence="16" type="ORF">DFR40_2932</name>
</gene>
<feature type="domain" description="CheW-like" evidence="14">
    <location>
        <begin position="614"/>
        <end position="749"/>
    </location>
</feature>